<dbReference type="Proteomes" id="UP000244193">
    <property type="component" value="Chromosome"/>
</dbReference>
<dbReference type="SUPFAM" id="SSF88874">
    <property type="entry name" value="Receptor-binding domain of short tail fibre protein gp12"/>
    <property type="match status" value="1"/>
</dbReference>
<dbReference type="RefSeq" id="WP_108370462.1">
    <property type="nucleotide sequence ID" value="NZ_CP028811.1"/>
</dbReference>
<evidence type="ECO:0000313" key="3">
    <source>
        <dbReference type="Proteomes" id="UP000244193"/>
    </source>
</evidence>
<dbReference type="Gene3D" id="3.90.1340.10">
    <property type="entry name" value="Phage tail collar domain"/>
    <property type="match status" value="1"/>
</dbReference>
<dbReference type="EMBL" id="CP028811">
    <property type="protein sequence ID" value="AWA29878.1"/>
    <property type="molecule type" value="Genomic_DNA"/>
</dbReference>
<proteinExistence type="predicted"/>
<evidence type="ECO:0000313" key="2">
    <source>
        <dbReference type="EMBL" id="AWA29878.1"/>
    </source>
</evidence>
<dbReference type="KEGG" id="fmg:HYN48_07195"/>
<keyword evidence="3" id="KW-1185">Reference proteome</keyword>
<dbReference type="Pfam" id="PF07484">
    <property type="entry name" value="Collar"/>
    <property type="match status" value="1"/>
</dbReference>
<dbReference type="InterPro" id="IPR011083">
    <property type="entry name" value="Phage_tail_collar_dom"/>
</dbReference>
<dbReference type="InterPro" id="IPR037053">
    <property type="entry name" value="Phage_tail_collar_dom_sf"/>
</dbReference>
<name>A0A2S0RF69_9FLAO</name>
<reference evidence="2 3" key="1">
    <citation type="submission" date="2018-04" db="EMBL/GenBank/DDBJ databases">
        <title>Genome sequencing of Flavobacterium sp. HYN0048.</title>
        <authorList>
            <person name="Yi H."/>
            <person name="Baek C."/>
        </authorList>
    </citation>
    <scope>NUCLEOTIDE SEQUENCE [LARGE SCALE GENOMIC DNA]</scope>
    <source>
        <strain evidence="2 3">HYN0048</strain>
    </source>
</reference>
<gene>
    <name evidence="2" type="ORF">HYN48_07195</name>
</gene>
<sequence length="181" mass="18724">MEPTIGEIIIFAGNFAPKGWALCNGQLMSIAQNTALFSLLGTTYGGDGKVTFGLPDLRGTIPSHAGNGPGLSPTNLGEFQGTQTQMLNVTQLPMHAHSALGSVAVLCNNSDEADSSDPTGAFFRQTPGVNTYAGSSNASMGASTATVTIMANGGNQPMNNQQPYLGINYVIALQGIYPSRP</sequence>
<accession>A0A2S0RF69</accession>
<protein>
    <submittedName>
        <fullName evidence="2">Phage tail protein</fullName>
    </submittedName>
</protein>
<feature type="domain" description="Phage tail collar" evidence="1">
    <location>
        <begin position="6"/>
        <end position="62"/>
    </location>
</feature>
<evidence type="ECO:0000259" key="1">
    <source>
        <dbReference type="Pfam" id="PF07484"/>
    </source>
</evidence>
<dbReference type="AlphaFoldDB" id="A0A2S0RF69"/>
<organism evidence="2 3">
    <name type="scientific">Flavobacterium magnum</name>
    <dbReference type="NCBI Taxonomy" id="2162713"/>
    <lineage>
        <taxon>Bacteria</taxon>
        <taxon>Pseudomonadati</taxon>
        <taxon>Bacteroidota</taxon>
        <taxon>Flavobacteriia</taxon>
        <taxon>Flavobacteriales</taxon>
        <taxon>Flavobacteriaceae</taxon>
        <taxon>Flavobacterium</taxon>
    </lineage>
</organism>
<dbReference type="OrthoDB" id="9810174at2"/>